<feature type="domain" description="RiboL-PSP-HEPN" evidence="1">
    <location>
        <begin position="10"/>
        <end position="211"/>
    </location>
</feature>
<reference evidence="5" key="2">
    <citation type="submission" date="2018-11" db="EMBL/GenBank/DDBJ databases">
        <title>Shewanella sp. R106.</title>
        <authorList>
            <person name="Hwang Y.J."/>
            <person name="Hwang C.Y."/>
        </authorList>
    </citation>
    <scope>NUCLEOTIDE SEQUENCE [LARGE SCALE GENOMIC DNA]</scope>
    <source>
        <strain evidence="5">R106</strain>
    </source>
</reference>
<evidence type="ECO:0000313" key="4">
    <source>
        <dbReference type="Proteomes" id="UP000273778"/>
    </source>
</evidence>
<keyword evidence="4" id="KW-1185">Reference proteome</keyword>
<dbReference type="InterPro" id="IPR041519">
    <property type="entry name" value="HEPN_RiboL-PSP"/>
</dbReference>
<reference evidence="2 4" key="1">
    <citation type="submission" date="2018-11" db="EMBL/GenBank/DDBJ databases">
        <title>Shewanella sp. M2.</title>
        <authorList>
            <person name="Hwang Y.J."/>
            <person name="Hwang C.Y."/>
        </authorList>
    </citation>
    <scope>NUCLEOTIDE SEQUENCE [LARGE SCALE GENOMIC DNA]</scope>
    <source>
        <strain evidence="2 4">M2</strain>
    </source>
</reference>
<dbReference type="Proteomes" id="UP000273778">
    <property type="component" value="Chromosome"/>
</dbReference>
<dbReference type="OrthoDB" id="9153272at2"/>
<dbReference type="Proteomes" id="UP000278855">
    <property type="component" value="Unassembled WGS sequence"/>
</dbReference>
<evidence type="ECO:0000313" key="2">
    <source>
        <dbReference type="EMBL" id="AZG35780.1"/>
    </source>
</evidence>
<accession>A0A3N4DLQ8</accession>
<gene>
    <name evidence="3" type="ORF">EGC77_21585</name>
    <name evidence="2" type="ORF">EGC80_13405</name>
</gene>
<dbReference type="Pfam" id="PF18735">
    <property type="entry name" value="HEPN_RiboL-PSP"/>
    <property type="match status" value="1"/>
</dbReference>
<dbReference type="KEGG" id="spsr:EGC80_13405"/>
<dbReference type="RefSeq" id="WP_124014251.1">
    <property type="nucleotide sequence ID" value="NZ_CP034073.1"/>
</dbReference>
<proteinExistence type="predicted"/>
<dbReference type="AlphaFoldDB" id="A0A3N4DLQ8"/>
<evidence type="ECO:0000313" key="3">
    <source>
        <dbReference type="EMBL" id="RPA22540.1"/>
    </source>
</evidence>
<name>A0A3N4DLQ8_9GAMM</name>
<protein>
    <recommendedName>
        <fullName evidence="1">RiboL-PSP-HEPN domain-containing protein</fullName>
    </recommendedName>
</protein>
<evidence type="ECO:0000259" key="1">
    <source>
        <dbReference type="Pfam" id="PF18735"/>
    </source>
</evidence>
<organism evidence="3 5">
    <name type="scientific">Shewanella psychromarinicola</name>
    <dbReference type="NCBI Taxonomy" id="2487742"/>
    <lineage>
        <taxon>Bacteria</taxon>
        <taxon>Pseudomonadati</taxon>
        <taxon>Pseudomonadota</taxon>
        <taxon>Gammaproteobacteria</taxon>
        <taxon>Alteromonadales</taxon>
        <taxon>Shewanellaceae</taxon>
        <taxon>Shewanella</taxon>
    </lineage>
</organism>
<sequence>MAFNIVRANSRERFSEVQINLNYIESIEPDGEATPEVKIMRGLYYVHLYSALEKALNETIEQTILIIKSKSIKNLHFSTPFNVISLNSKMQSFKQCGYKEYFDRSSEVFGNIDSENIFDISNTIFSQNLQNVWYKTIQDTIQSFGATPIQVEPRVKLTIDEIVDKRNAVAHGRETPIVVGERHRSNILRTKTQEIQMVIEQVISTFEEYIANYGFLKPLYIQEYSLA</sequence>
<evidence type="ECO:0000313" key="5">
    <source>
        <dbReference type="Proteomes" id="UP000278855"/>
    </source>
</evidence>
<dbReference type="EMBL" id="CP034073">
    <property type="protein sequence ID" value="AZG35780.1"/>
    <property type="molecule type" value="Genomic_DNA"/>
</dbReference>
<reference evidence="3" key="3">
    <citation type="submission" date="2018-11" db="EMBL/GenBank/DDBJ databases">
        <authorList>
            <person name="Hwang Y.J."/>
            <person name="Hwang C.Y."/>
        </authorList>
    </citation>
    <scope>NUCLEOTIDE SEQUENCE</scope>
    <source>
        <strain evidence="3">R106</strain>
    </source>
</reference>
<dbReference type="EMBL" id="RKKB01000035">
    <property type="protein sequence ID" value="RPA22540.1"/>
    <property type="molecule type" value="Genomic_DNA"/>
</dbReference>